<dbReference type="InterPro" id="IPR029063">
    <property type="entry name" value="SAM-dependent_MTases_sf"/>
</dbReference>
<evidence type="ECO:0000313" key="2">
    <source>
        <dbReference type="Proteomes" id="UP000285567"/>
    </source>
</evidence>
<sequence>MKLERILPFAKTLIKQHTHDESIVIDATCGNGNDTLFLARHVARGHVHAFDIQEAAILNTLQKTKDFDNVTLHQASHSEVKKYIPAELHGAVDAAIFNLGYLPKGDKSVVTLPNSTIAAIEAIFEILSSEGIIILVIYPGHEEGKIERDAVINYLKNFDQNKAHILQYQFINQQNDPPFICAIEKR</sequence>
<dbReference type="OrthoDB" id="9792989at2"/>
<organism evidence="1 2">
    <name type="scientific">Staphylococcus xylosus</name>
    <dbReference type="NCBI Taxonomy" id="1288"/>
    <lineage>
        <taxon>Bacteria</taxon>
        <taxon>Bacillati</taxon>
        <taxon>Bacillota</taxon>
        <taxon>Bacilli</taxon>
        <taxon>Bacillales</taxon>
        <taxon>Staphylococcaceae</taxon>
        <taxon>Staphylococcus</taxon>
    </lineage>
</organism>
<evidence type="ECO:0000313" key="1">
    <source>
        <dbReference type="EMBL" id="RIN09609.1"/>
    </source>
</evidence>
<dbReference type="RefSeq" id="WP_017722184.1">
    <property type="nucleotide sequence ID" value="NZ_QXUL01000051.1"/>
</dbReference>
<dbReference type="GO" id="GO:0032259">
    <property type="term" value="P:methylation"/>
    <property type="evidence" value="ECO:0007669"/>
    <property type="project" value="UniProtKB-KW"/>
</dbReference>
<accession>A0A418IM33</accession>
<name>A0A418IM33_STAXY</name>
<keyword evidence="1" id="KW-0808">Transferase</keyword>
<keyword evidence="2" id="KW-1185">Reference proteome</keyword>
<dbReference type="GO" id="GO:0008168">
    <property type="term" value="F:methyltransferase activity"/>
    <property type="evidence" value="ECO:0007669"/>
    <property type="project" value="UniProtKB-KW"/>
</dbReference>
<dbReference type="InterPro" id="IPR010719">
    <property type="entry name" value="MnmM_MeTrfase"/>
</dbReference>
<dbReference type="CDD" id="cd02440">
    <property type="entry name" value="AdoMet_MTases"/>
    <property type="match status" value="1"/>
</dbReference>
<dbReference type="Gene3D" id="3.40.50.150">
    <property type="entry name" value="Vaccinia Virus protein VP39"/>
    <property type="match status" value="1"/>
</dbReference>
<proteinExistence type="predicted"/>
<dbReference type="SUPFAM" id="SSF53335">
    <property type="entry name" value="S-adenosyl-L-methionine-dependent methyltransferases"/>
    <property type="match status" value="1"/>
</dbReference>
<gene>
    <name evidence="1" type="ORF">BU097_10025</name>
</gene>
<dbReference type="PANTHER" id="PTHR35276:SF1">
    <property type="entry name" value="TRNA (MNM(5)S(2)U34)-METHYLTRANSFERASE, CHLOROPLASTIC"/>
    <property type="match status" value="1"/>
</dbReference>
<reference evidence="1 2" key="1">
    <citation type="journal article" date="2016" name="Front. Microbiol.">
        <title>Comprehensive Phylogenetic Analysis of Bovine Non-aureus Staphylococci Species Based on Whole-Genome Sequencing.</title>
        <authorList>
            <person name="Naushad S."/>
            <person name="Barkema H.W."/>
            <person name="Luby C."/>
            <person name="Condas L.A."/>
            <person name="Nobrega D.B."/>
            <person name="Carson D.A."/>
            <person name="De Buck J."/>
        </authorList>
    </citation>
    <scope>NUCLEOTIDE SEQUENCE [LARGE SCALE GENOMIC DNA]</scope>
    <source>
        <strain evidence="1 2">SNUC 102</strain>
    </source>
</reference>
<protein>
    <submittedName>
        <fullName evidence="1">Methyltransferase domain-containing protein</fullName>
    </submittedName>
</protein>
<dbReference type="PANTHER" id="PTHR35276">
    <property type="entry name" value="S-ADENOSYL-L-METHIONINE-DEPENDENT METHYLTRANSFERASES SUPERFAMILY PROTEIN"/>
    <property type="match status" value="1"/>
</dbReference>
<dbReference type="Pfam" id="PF06962">
    <property type="entry name" value="rRNA_methylase"/>
    <property type="match status" value="1"/>
</dbReference>
<dbReference type="Proteomes" id="UP000285567">
    <property type="component" value="Unassembled WGS sequence"/>
</dbReference>
<comment type="caution">
    <text evidence="1">The sequence shown here is derived from an EMBL/GenBank/DDBJ whole genome shotgun (WGS) entry which is preliminary data.</text>
</comment>
<keyword evidence="1" id="KW-0489">Methyltransferase</keyword>
<dbReference type="AlphaFoldDB" id="A0A418IM33"/>
<dbReference type="EMBL" id="QXUL01000051">
    <property type="protein sequence ID" value="RIN09609.1"/>
    <property type="molecule type" value="Genomic_DNA"/>
</dbReference>